<name>A0A7X4HBN8_9BURK</name>
<evidence type="ECO:0000313" key="7">
    <source>
        <dbReference type="EMBL" id="MYN08283.1"/>
    </source>
</evidence>
<evidence type="ECO:0000256" key="3">
    <source>
        <dbReference type="ARBA" id="ARBA00023015"/>
    </source>
</evidence>
<dbReference type="GO" id="GO:0043565">
    <property type="term" value="F:sequence-specific DNA binding"/>
    <property type="evidence" value="ECO:0007669"/>
    <property type="project" value="InterPro"/>
</dbReference>
<evidence type="ECO:0000313" key="8">
    <source>
        <dbReference type="Proteomes" id="UP000450676"/>
    </source>
</evidence>
<dbReference type="SMART" id="SM00382">
    <property type="entry name" value="AAA"/>
    <property type="match status" value="1"/>
</dbReference>
<dbReference type="SUPFAM" id="SSF46689">
    <property type="entry name" value="Homeodomain-like"/>
    <property type="match status" value="1"/>
</dbReference>
<proteinExistence type="predicted"/>
<dbReference type="Gene3D" id="3.40.50.300">
    <property type="entry name" value="P-loop containing nucleotide triphosphate hydrolases"/>
    <property type="match status" value="1"/>
</dbReference>
<evidence type="ECO:0000256" key="2">
    <source>
        <dbReference type="ARBA" id="ARBA00022840"/>
    </source>
</evidence>
<keyword evidence="5" id="KW-0804">Transcription</keyword>
<dbReference type="InterPro" id="IPR003593">
    <property type="entry name" value="AAA+_ATPase"/>
</dbReference>
<dbReference type="InterPro" id="IPR035965">
    <property type="entry name" value="PAS-like_dom_sf"/>
</dbReference>
<dbReference type="SUPFAM" id="SSF55785">
    <property type="entry name" value="PYP-like sensor domain (PAS domain)"/>
    <property type="match status" value="1"/>
</dbReference>
<dbReference type="InterPro" id="IPR002197">
    <property type="entry name" value="HTH_Fis"/>
</dbReference>
<dbReference type="InterPro" id="IPR058031">
    <property type="entry name" value="AAA_lid_NorR"/>
</dbReference>
<dbReference type="PANTHER" id="PTHR32071">
    <property type="entry name" value="TRANSCRIPTIONAL REGULATORY PROTEIN"/>
    <property type="match status" value="1"/>
</dbReference>
<dbReference type="AlphaFoldDB" id="A0A7X4HBN8"/>
<evidence type="ECO:0000256" key="1">
    <source>
        <dbReference type="ARBA" id="ARBA00022741"/>
    </source>
</evidence>
<dbReference type="PROSITE" id="PS00675">
    <property type="entry name" value="SIGMA54_INTERACT_1"/>
    <property type="match status" value="1"/>
</dbReference>
<dbReference type="PROSITE" id="PS00688">
    <property type="entry name" value="SIGMA54_INTERACT_3"/>
    <property type="match status" value="1"/>
</dbReference>
<dbReference type="PRINTS" id="PR01590">
    <property type="entry name" value="HTHFIS"/>
</dbReference>
<dbReference type="InterPro" id="IPR009057">
    <property type="entry name" value="Homeodomain-like_sf"/>
</dbReference>
<dbReference type="InterPro" id="IPR025943">
    <property type="entry name" value="Sigma_54_int_dom_ATP-bd_2"/>
</dbReference>
<evidence type="ECO:0000256" key="4">
    <source>
        <dbReference type="ARBA" id="ARBA00023125"/>
    </source>
</evidence>
<gene>
    <name evidence="7" type="ORF">GTP77_13160</name>
</gene>
<accession>A0A7X4HBN8</accession>
<dbReference type="InterPro" id="IPR013656">
    <property type="entry name" value="PAS_4"/>
</dbReference>
<protein>
    <submittedName>
        <fullName evidence="7">PAS domain-containing protein</fullName>
    </submittedName>
</protein>
<dbReference type="Proteomes" id="UP000450676">
    <property type="component" value="Unassembled WGS sequence"/>
</dbReference>
<dbReference type="PROSITE" id="PS50045">
    <property type="entry name" value="SIGMA54_INTERACT_4"/>
    <property type="match status" value="1"/>
</dbReference>
<dbReference type="Pfam" id="PF02954">
    <property type="entry name" value="HTH_8"/>
    <property type="match status" value="1"/>
</dbReference>
<dbReference type="EMBL" id="WWCU01000012">
    <property type="protein sequence ID" value="MYN08283.1"/>
    <property type="molecule type" value="Genomic_DNA"/>
</dbReference>
<feature type="domain" description="Sigma-54 factor interaction" evidence="6">
    <location>
        <begin position="159"/>
        <end position="389"/>
    </location>
</feature>
<dbReference type="GO" id="GO:0005524">
    <property type="term" value="F:ATP binding"/>
    <property type="evidence" value="ECO:0007669"/>
    <property type="project" value="UniProtKB-KW"/>
</dbReference>
<keyword evidence="4" id="KW-0238">DNA-binding</keyword>
<evidence type="ECO:0000259" key="6">
    <source>
        <dbReference type="PROSITE" id="PS50045"/>
    </source>
</evidence>
<dbReference type="CDD" id="cd00009">
    <property type="entry name" value="AAA"/>
    <property type="match status" value="1"/>
</dbReference>
<dbReference type="Pfam" id="PF08448">
    <property type="entry name" value="PAS_4"/>
    <property type="match status" value="1"/>
</dbReference>
<dbReference type="PROSITE" id="PS00676">
    <property type="entry name" value="SIGMA54_INTERACT_2"/>
    <property type="match status" value="1"/>
</dbReference>
<evidence type="ECO:0000256" key="5">
    <source>
        <dbReference type="ARBA" id="ARBA00023163"/>
    </source>
</evidence>
<dbReference type="CDD" id="cd00130">
    <property type="entry name" value="PAS"/>
    <property type="match status" value="1"/>
</dbReference>
<keyword evidence="8" id="KW-1185">Reference proteome</keyword>
<dbReference type="InterPro" id="IPR000014">
    <property type="entry name" value="PAS"/>
</dbReference>
<sequence length="469" mass="50935">MHWFTENPGAGGLRHLAIPKLLERLDALCEGTIAVDTEARIVWCNDKYLQMLGYSDPQSLLGRDVEEIIPNSLMRQVVKSGEPILLDLMAFGSETFVVSRLPLTGPDGKVIGAVGICLYDKLHHLKPLLGKFSQLQDELAETRRLLVQDRRPRYTLASYVGNSPASLDVKRQARRAAQLGSTVLLLGETGTGKELLAQAIHASSARASQPFIAVNAAAIPEALLESEFFGAAPGAYTGADKRGRDGKFKLAHGGTLFLDEVGDMPLQIQAKLLRVLQEQEVEPLGSNKVIKVDVRIIAATSIDLVQALAQGRLRRDLYYRLNVLSITLPPLRERIADLEALCEGALEQIAERTGMARRELTPGALQRLGGYDWPGNVRELRNVLEKAVLHSDNRRLVADDFDTILPRLAAARTGASAVVQPLAQAVAAAERGAIEAALAAAGGKKTEAARLLGISRATLYEKMALLQLF</sequence>
<organism evidence="7 8">
    <name type="scientific">Pseudoduganella aquatica</name>
    <dbReference type="NCBI Taxonomy" id="2660641"/>
    <lineage>
        <taxon>Bacteria</taxon>
        <taxon>Pseudomonadati</taxon>
        <taxon>Pseudomonadota</taxon>
        <taxon>Betaproteobacteria</taxon>
        <taxon>Burkholderiales</taxon>
        <taxon>Oxalobacteraceae</taxon>
        <taxon>Telluria group</taxon>
        <taxon>Pseudoduganella</taxon>
    </lineage>
</organism>
<keyword evidence="2" id="KW-0067">ATP-binding</keyword>
<dbReference type="Gene3D" id="1.10.10.60">
    <property type="entry name" value="Homeodomain-like"/>
    <property type="match status" value="1"/>
</dbReference>
<dbReference type="InterPro" id="IPR025944">
    <property type="entry name" value="Sigma_54_int_dom_CS"/>
</dbReference>
<dbReference type="Gene3D" id="1.10.8.60">
    <property type="match status" value="1"/>
</dbReference>
<dbReference type="SMART" id="SM00091">
    <property type="entry name" value="PAS"/>
    <property type="match status" value="1"/>
</dbReference>
<dbReference type="InterPro" id="IPR025662">
    <property type="entry name" value="Sigma_54_int_dom_ATP-bd_1"/>
</dbReference>
<dbReference type="GO" id="GO:0006355">
    <property type="term" value="P:regulation of DNA-templated transcription"/>
    <property type="evidence" value="ECO:0007669"/>
    <property type="project" value="InterPro"/>
</dbReference>
<dbReference type="InterPro" id="IPR027417">
    <property type="entry name" value="P-loop_NTPase"/>
</dbReference>
<dbReference type="Gene3D" id="3.30.450.20">
    <property type="entry name" value="PAS domain"/>
    <property type="match status" value="1"/>
</dbReference>
<keyword evidence="1" id="KW-0547">Nucleotide-binding</keyword>
<reference evidence="7 8" key="1">
    <citation type="submission" date="2019-12" db="EMBL/GenBank/DDBJ databases">
        <title>Novel species isolated from a subtropical stream in China.</title>
        <authorList>
            <person name="Lu H."/>
        </authorList>
    </citation>
    <scope>NUCLEOTIDE SEQUENCE [LARGE SCALE GENOMIC DNA]</scope>
    <source>
        <strain evidence="7 8">FT127W</strain>
    </source>
</reference>
<dbReference type="InterPro" id="IPR002078">
    <property type="entry name" value="Sigma_54_int"/>
</dbReference>
<dbReference type="PANTHER" id="PTHR32071:SF99">
    <property type="entry name" value="TRANSCRIPTIONAL REGULATORY PROTEIN"/>
    <property type="match status" value="1"/>
</dbReference>
<dbReference type="Pfam" id="PF25601">
    <property type="entry name" value="AAA_lid_14"/>
    <property type="match status" value="1"/>
</dbReference>
<dbReference type="FunFam" id="3.40.50.300:FF:000006">
    <property type="entry name" value="DNA-binding transcriptional regulator NtrC"/>
    <property type="match status" value="1"/>
</dbReference>
<keyword evidence="3" id="KW-0805">Transcription regulation</keyword>
<comment type="caution">
    <text evidence="7">The sequence shown here is derived from an EMBL/GenBank/DDBJ whole genome shotgun (WGS) entry which is preliminary data.</text>
</comment>
<dbReference type="SUPFAM" id="SSF52540">
    <property type="entry name" value="P-loop containing nucleoside triphosphate hydrolases"/>
    <property type="match status" value="1"/>
</dbReference>
<dbReference type="Pfam" id="PF00158">
    <property type="entry name" value="Sigma54_activat"/>
    <property type="match status" value="1"/>
</dbReference>